<dbReference type="PANTHER" id="PTHR35377:SF4">
    <property type="entry name" value="PREVENT-HOST-DEATH FAMILY PROTEIN"/>
    <property type="match status" value="1"/>
</dbReference>
<organism evidence="3 4">
    <name type="scientific">Candidatus Neomicrothrix parvicella RN1</name>
    <dbReference type="NCBI Taxonomy" id="1229780"/>
    <lineage>
        <taxon>Bacteria</taxon>
        <taxon>Bacillati</taxon>
        <taxon>Actinomycetota</taxon>
        <taxon>Acidimicrobiia</taxon>
        <taxon>Acidimicrobiales</taxon>
        <taxon>Microthrixaceae</taxon>
        <taxon>Candidatus Neomicrothrix</taxon>
    </lineage>
</organism>
<evidence type="ECO:0000313" key="4">
    <source>
        <dbReference type="Proteomes" id="UP000018291"/>
    </source>
</evidence>
<dbReference type="InterPro" id="IPR006442">
    <property type="entry name" value="Antitoxin_Phd/YefM"/>
</dbReference>
<reference evidence="3 4" key="1">
    <citation type="journal article" date="2013" name="ISME J.">
        <title>Metabolic model for the filamentous 'Candidatus Microthrix parvicella' based on genomic and metagenomic analyses.</title>
        <authorList>
            <person name="Jon McIlroy S."/>
            <person name="Kristiansen R."/>
            <person name="Albertsen M."/>
            <person name="Michael Karst S."/>
            <person name="Rossetti S."/>
            <person name="Lund Nielsen J."/>
            <person name="Tandoi V."/>
            <person name="James Seviour R."/>
            <person name="Nielsen P.H."/>
        </authorList>
    </citation>
    <scope>NUCLEOTIDE SEQUENCE [LARGE SCALE GENOMIC DNA]</scope>
    <source>
        <strain evidence="3 4">RN1</strain>
    </source>
</reference>
<dbReference type="InterPro" id="IPR051416">
    <property type="entry name" value="phD-YefM_TA_antitoxins"/>
</dbReference>
<proteinExistence type="inferred from homology"/>
<comment type="function">
    <text evidence="2">Antitoxin component of a type II toxin-antitoxin (TA) system.</text>
</comment>
<accession>R4YW83</accession>
<dbReference type="PANTHER" id="PTHR35377">
    <property type="entry name" value="ANTITOXIN VAPB49-RELATED-RELATED"/>
    <property type="match status" value="1"/>
</dbReference>
<evidence type="ECO:0000256" key="1">
    <source>
        <dbReference type="ARBA" id="ARBA00009981"/>
    </source>
</evidence>
<evidence type="ECO:0000256" key="2">
    <source>
        <dbReference type="RuleBase" id="RU362080"/>
    </source>
</evidence>
<dbReference type="Pfam" id="PF02604">
    <property type="entry name" value="PhdYeFM_antitox"/>
    <property type="match status" value="1"/>
</dbReference>
<dbReference type="Gene3D" id="3.40.1620.10">
    <property type="entry name" value="YefM-like domain"/>
    <property type="match status" value="1"/>
</dbReference>
<dbReference type="NCBIfam" id="TIGR01552">
    <property type="entry name" value="phd_fam"/>
    <property type="match status" value="1"/>
</dbReference>
<evidence type="ECO:0000313" key="3">
    <source>
        <dbReference type="EMBL" id="CCM62374.1"/>
    </source>
</evidence>
<gene>
    <name evidence="3" type="ORF">BN381_110040</name>
</gene>
<dbReference type="STRING" id="1229780.BN381_110040"/>
<dbReference type="HOGENOM" id="CLU_163140_3_0_11"/>
<name>R4YW83_9ACTN</name>
<dbReference type="OrthoDB" id="557859at2"/>
<comment type="caution">
    <text evidence="3">The sequence shown here is derived from an EMBL/GenBank/DDBJ whole genome shotgun (WGS) entry which is preliminary data.</text>
</comment>
<dbReference type="eggNOG" id="COG4118">
    <property type="taxonomic scope" value="Bacteria"/>
</dbReference>
<protein>
    <recommendedName>
        <fullName evidence="2">Antitoxin</fullName>
    </recommendedName>
</protein>
<dbReference type="InterPro" id="IPR036165">
    <property type="entry name" value="YefM-like_sf"/>
</dbReference>
<comment type="similarity">
    <text evidence="1 2">Belongs to the phD/YefM antitoxin family.</text>
</comment>
<sequence>MVIQMNVAEAKAKLSELLDAAADGNEVVIARSGRRVARLIPIEEPAPRTLGFMHLDVPDEMFDPLSDDELAEWE</sequence>
<keyword evidence="4" id="KW-1185">Reference proteome</keyword>
<dbReference type="SUPFAM" id="SSF143120">
    <property type="entry name" value="YefM-like"/>
    <property type="match status" value="1"/>
</dbReference>
<dbReference type="AlphaFoldDB" id="R4YW83"/>
<dbReference type="EMBL" id="CANL01000003">
    <property type="protein sequence ID" value="CCM62374.1"/>
    <property type="molecule type" value="Genomic_DNA"/>
</dbReference>
<dbReference type="Proteomes" id="UP000018291">
    <property type="component" value="Unassembled WGS sequence"/>
</dbReference>